<reference evidence="1 2" key="1">
    <citation type="journal article" date="2012" name="Science">
        <title>The Paleozoic origin of enzymatic lignin decomposition reconstructed from 31 fungal genomes.</title>
        <authorList>
            <person name="Floudas D."/>
            <person name="Binder M."/>
            <person name="Riley R."/>
            <person name="Barry K."/>
            <person name="Blanchette R.A."/>
            <person name="Henrissat B."/>
            <person name="Martinez A.T."/>
            <person name="Otillar R."/>
            <person name="Spatafora J.W."/>
            <person name="Yadav J.S."/>
            <person name="Aerts A."/>
            <person name="Benoit I."/>
            <person name="Boyd A."/>
            <person name="Carlson A."/>
            <person name="Copeland A."/>
            <person name="Coutinho P.M."/>
            <person name="de Vries R.P."/>
            <person name="Ferreira P."/>
            <person name="Findley K."/>
            <person name="Foster B."/>
            <person name="Gaskell J."/>
            <person name="Glotzer D."/>
            <person name="Gorecki P."/>
            <person name="Heitman J."/>
            <person name="Hesse C."/>
            <person name="Hori C."/>
            <person name="Igarashi K."/>
            <person name="Jurgens J.A."/>
            <person name="Kallen N."/>
            <person name="Kersten P."/>
            <person name="Kohler A."/>
            <person name="Kuees U."/>
            <person name="Kumar T.K.A."/>
            <person name="Kuo A."/>
            <person name="LaButti K."/>
            <person name="Larrondo L.F."/>
            <person name="Lindquist E."/>
            <person name="Ling A."/>
            <person name="Lombard V."/>
            <person name="Lucas S."/>
            <person name="Lundell T."/>
            <person name="Martin R."/>
            <person name="McLaughlin D.J."/>
            <person name="Morgenstern I."/>
            <person name="Morin E."/>
            <person name="Murat C."/>
            <person name="Nagy L.G."/>
            <person name="Nolan M."/>
            <person name="Ohm R.A."/>
            <person name="Patyshakuliyeva A."/>
            <person name="Rokas A."/>
            <person name="Ruiz-Duenas F.J."/>
            <person name="Sabat G."/>
            <person name="Salamov A."/>
            <person name="Samejima M."/>
            <person name="Schmutz J."/>
            <person name="Slot J.C."/>
            <person name="St John F."/>
            <person name="Stenlid J."/>
            <person name="Sun H."/>
            <person name="Sun S."/>
            <person name="Syed K."/>
            <person name="Tsang A."/>
            <person name="Wiebenga A."/>
            <person name="Young D."/>
            <person name="Pisabarro A."/>
            <person name="Eastwood D.C."/>
            <person name="Martin F."/>
            <person name="Cullen D."/>
            <person name="Grigoriev I.V."/>
            <person name="Hibbett D.S."/>
        </authorList>
    </citation>
    <scope>NUCLEOTIDE SEQUENCE [LARGE SCALE GENOMIC DNA]</scope>
    <source>
        <strain evidence="1 2">MD-104</strain>
    </source>
</reference>
<dbReference type="GO" id="GO:0005737">
    <property type="term" value="C:cytoplasm"/>
    <property type="evidence" value="ECO:0007669"/>
    <property type="project" value="TreeGrafter"/>
</dbReference>
<name>A0A2H3JPR6_WOLCO</name>
<evidence type="ECO:0000313" key="2">
    <source>
        <dbReference type="Proteomes" id="UP000218811"/>
    </source>
</evidence>
<protein>
    <recommendedName>
        <fullName evidence="3">Conidiation protein 6</fullName>
    </recommendedName>
</protein>
<accession>A0A2H3JPR6</accession>
<keyword evidence="2" id="KW-1185">Reference proteome</keyword>
<proteinExistence type="predicted"/>
<organism evidence="1 2">
    <name type="scientific">Wolfiporia cocos (strain MD-104)</name>
    <name type="common">Brown rot fungus</name>
    <dbReference type="NCBI Taxonomy" id="742152"/>
    <lineage>
        <taxon>Eukaryota</taxon>
        <taxon>Fungi</taxon>
        <taxon>Dikarya</taxon>
        <taxon>Basidiomycota</taxon>
        <taxon>Agaricomycotina</taxon>
        <taxon>Agaricomycetes</taxon>
        <taxon>Polyporales</taxon>
        <taxon>Phaeolaceae</taxon>
        <taxon>Wolfiporia</taxon>
    </lineage>
</organism>
<evidence type="ECO:0008006" key="3">
    <source>
        <dbReference type="Google" id="ProtNLM"/>
    </source>
</evidence>
<dbReference type="InterPro" id="IPR018824">
    <property type="entry name" value="Conidiation-specific_6"/>
</dbReference>
<dbReference type="AlphaFoldDB" id="A0A2H3JPR6"/>
<dbReference type="EMBL" id="KB468146">
    <property type="protein sequence ID" value="PCH43485.1"/>
    <property type="molecule type" value="Genomic_DNA"/>
</dbReference>
<dbReference type="OMA" id="HNDRTSA"/>
<dbReference type="PANTHER" id="PTHR36576">
    <property type="entry name" value="UPF0654 PROTEIN C11D3.01C-RELATED"/>
    <property type="match status" value="1"/>
</dbReference>
<dbReference type="PANTHER" id="PTHR36576:SF1">
    <property type="entry name" value="UPF0654 PROTEIN C11D3.01C-RELATED"/>
    <property type="match status" value="1"/>
</dbReference>
<dbReference type="Pfam" id="PF10346">
    <property type="entry name" value="Con-6"/>
    <property type="match status" value="3"/>
</dbReference>
<dbReference type="OrthoDB" id="5419162at2759"/>
<dbReference type="InterPro" id="IPR052670">
    <property type="entry name" value="UPF0654_domain"/>
</dbReference>
<gene>
    <name evidence="1" type="ORF">WOLCODRAFT_75967</name>
</gene>
<dbReference type="Proteomes" id="UP000218811">
    <property type="component" value="Unassembled WGS sequence"/>
</dbReference>
<sequence length="140" mass="15429">MRVTSGKNPTRVAAGLKATLNNPHVSTEARERAAHRLEDLLSSESVQRAPSTTAPDHETNRVLGGYKATLNNDRTSFDAKHHAREILEAAGYTIERDPNVPESEHETRVIAGYKAALHNPRVSEAAKQHAKEFLNEHGAY</sequence>
<evidence type="ECO:0000313" key="1">
    <source>
        <dbReference type="EMBL" id="PCH43485.1"/>
    </source>
</evidence>